<proteinExistence type="predicted"/>
<dbReference type="InterPro" id="IPR005537">
    <property type="entry name" value="RAMP_III_fam"/>
</dbReference>
<protein>
    <submittedName>
        <fullName evidence="4">Type III-B CRISPR module RAMP protein Cmr1</fullName>
    </submittedName>
</protein>
<evidence type="ECO:0000313" key="5">
    <source>
        <dbReference type="Proteomes" id="UP000608420"/>
    </source>
</evidence>
<comment type="caution">
    <text evidence="4">The sequence shown here is derived from an EMBL/GenBank/DDBJ whole genome shotgun (WGS) entry which is preliminary data.</text>
</comment>
<feature type="compositionally biased region" description="Basic and acidic residues" evidence="2">
    <location>
        <begin position="401"/>
        <end position="421"/>
    </location>
</feature>
<dbReference type="RefSeq" id="WP_120461668.1">
    <property type="nucleotide sequence ID" value="NZ_BMIW01000063.1"/>
</dbReference>
<reference evidence="5" key="1">
    <citation type="journal article" date="2019" name="Int. J. Syst. Evol. Microbiol.">
        <title>The Global Catalogue of Microorganisms (GCM) 10K type strain sequencing project: providing services to taxonomists for standard genome sequencing and annotation.</title>
        <authorList>
            <consortium name="The Broad Institute Genomics Platform"/>
            <consortium name="The Broad Institute Genome Sequencing Center for Infectious Disease"/>
            <person name="Wu L."/>
            <person name="Ma J."/>
        </authorList>
    </citation>
    <scope>NUCLEOTIDE SEQUENCE [LARGE SCALE GENOMIC DNA]</scope>
    <source>
        <strain evidence="5">CGMCC 1.15420</strain>
    </source>
</reference>
<keyword evidence="5" id="KW-1185">Reference proteome</keyword>
<gene>
    <name evidence="4" type="ORF">GCM10010913_47730</name>
</gene>
<dbReference type="InterPro" id="IPR007522">
    <property type="entry name" value="CRISPR-assoc_prot_TM1795"/>
</dbReference>
<sequence length="444" mass="51885">MPEDFTIGDLQLEQLQDMVTKVSMDLRKAKNRKFEGSSVQDQGFYEIRVVTPMFGGSAEAGKINEKYPIRSSSIRGHLRFWWRATKGAQFKNEKELYERESEIFGNTNRPSSVKIWVDHDEIKNAVSDLQRNLDPSYVFFPFRENKSSTKYSKDFSFRLHIEYADQSVRTEIEAALWAWINFGGIGTRTRRGCGSLYCEYFSLKESEVHESKLEKWFQDNMRKYRIEILEQDQVREWPTLSTITIQENKKDIQYAWNEVIEAYKSFRRRANKGKGRSHWPEADSIRKITGEFETRHKDPITISLKKNDIAFPRAQFGLPIVFSFKPGKDPYRTELILSEKKTRLASPVITKAIAINEKQGYGAIIVLNQPRIKELVLKKQRGKVLKKIYAHQIYTSIPTYKKPEKPGENKDKNPMRNKDQSYESAIEAFLNSEEVRKWKSGKNS</sequence>
<accession>A0ABQ1W849</accession>
<evidence type="ECO:0000256" key="1">
    <source>
        <dbReference type="ARBA" id="ARBA00023118"/>
    </source>
</evidence>
<dbReference type="Pfam" id="PF03787">
    <property type="entry name" value="RAMPs"/>
    <property type="match status" value="1"/>
</dbReference>
<feature type="domain" description="CRISPR type III-associated protein" evidence="3">
    <location>
        <begin position="46"/>
        <end position="196"/>
    </location>
</feature>
<dbReference type="Proteomes" id="UP000608420">
    <property type="component" value="Unassembled WGS sequence"/>
</dbReference>
<evidence type="ECO:0000259" key="3">
    <source>
        <dbReference type="Pfam" id="PF03787"/>
    </source>
</evidence>
<organism evidence="4 5">
    <name type="scientific">Paenibacillus aceti</name>
    <dbReference type="NCBI Taxonomy" id="1820010"/>
    <lineage>
        <taxon>Bacteria</taxon>
        <taxon>Bacillati</taxon>
        <taxon>Bacillota</taxon>
        <taxon>Bacilli</taxon>
        <taxon>Bacillales</taxon>
        <taxon>Paenibacillaceae</taxon>
        <taxon>Paenibacillus</taxon>
    </lineage>
</organism>
<feature type="region of interest" description="Disordered" evidence="2">
    <location>
        <begin position="400"/>
        <end position="423"/>
    </location>
</feature>
<keyword evidence="1" id="KW-0051">Antiviral defense</keyword>
<dbReference type="EMBL" id="BMIW01000063">
    <property type="protein sequence ID" value="GGG19996.1"/>
    <property type="molecule type" value="Genomic_DNA"/>
</dbReference>
<dbReference type="NCBIfam" id="TIGR01894">
    <property type="entry name" value="cas_TM1795_cmr1"/>
    <property type="match status" value="1"/>
</dbReference>
<evidence type="ECO:0000256" key="2">
    <source>
        <dbReference type="SAM" id="MobiDB-lite"/>
    </source>
</evidence>
<evidence type="ECO:0000313" key="4">
    <source>
        <dbReference type="EMBL" id="GGG19996.1"/>
    </source>
</evidence>
<name>A0ABQ1W849_9BACL</name>
<dbReference type="CDD" id="cd09657">
    <property type="entry name" value="Cmr1_III-B"/>
    <property type="match status" value="1"/>
</dbReference>